<keyword evidence="9" id="KW-1185">Reference proteome</keyword>
<dbReference type="Gene3D" id="3.30.930.10">
    <property type="entry name" value="Bira Bifunctional Protein, Domain 2"/>
    <property type="match status" value="1"/>
</dbReference>
<dbReference type="SUPFAM" id="SSF55681">
    <property type="entry name" value="Class II aaRS and biotin synthetases"/>
    <property type="match status" value="1"/>
</dbReference>
<dbReference type="InterPro" id="IPR045864">
    <property type="entry name" value="aa-tRNA-synth_II/BPL/LPL"/>
</dbReference>
<evidence type="ECO:0000256" key="6">
    <source>
        <dbReference type="ARBA" id="ARBA00023146"/>
    </source>
</evidence>
<evidence type="ECO:0000256" key="1">
    <source>
        <dbReference type="ARBA" id="ARBA00006303"/>
    </source>
</evidence>
<evidence type="ECO:0000256" key="4">
    <source>
        <dbReference type="ARBA" id="ARBA00022840"/>
    </source>
</evidence>
<keyword evidence="3" id="KW-0547">Nucleotide-binding</keyword>
<dbReference type="GO" id="GO:0003676">
    <property type="term" value="F:nucleic acid binding"/>
    <property type="evidence" value="ECO:0007669"/>
    <property type="project" value="InterPro"/>
</dbReference>
<dbReference type="GO" id="GO:0005739">
    <property type="term" value="C:mitochondrion"/>
    <property type="evidence" value="ECO:0007669"/>
    <property type="project" value="TreeGrafter"/>
</dbReference>
<evidence type="ECO:0000313" key="9">
    <source>
        <dbReference type="Proteomes" id="UP000053825"/>
    </source>
</evidence>
<dbReference type="InterPro" id="IPR012340">
    <property type="entry name" value="NA-bd_OB-fold"/>
</dbReference>
<dbReference type="Proteomes" id="UP000053825">
    <property type="component" value="Unassembled WGS sequence"/>
</dbReference>
<dbReference type="CDD" id="cd04317">
    <property type="entry name" value="EcAspRS_like_N"/>
    <property type="match status" value="1"/>
</dbReference>
<keyword evidence="4" id="KW-0067">ATP-binding</keyword>
<dbReference type="STRING" id="597456.A0A0L7RG52"/>
<dbReference type="Pfam" id="PF01336">
    <property type="entry name" value="tRNA_anti-codon"/>
    <property type="match status" value="1"/>
</dbReference>
<gene>
    <name evidence="8" type="ORF">WH47_07035</name>
</gene>
<dbReference type="PANTHER" id="PTHR22594:SF5">
    <property type="entry name" value="ASPARTATE--TRNA LIGASE, MITOCHONDRIAL"/>
    <property type="match status" value="1"/>
</dbReference>
<evidence type="ECO:0000256" key="3">
    <source>
        <dbReference type="ARBA" id="ARBA00022741"/>
    </source>
</evidence>
<comment type="similarity">
    <text evidence="1">Belongs to the class-II aminoacyl-tRNA synthetase family. Type 1 subfamily.</text>
</comment>
<dbReference type="SUPFAM" id="SSF50249">
    <property type="entry name" value="Nucleic acid-binding proteins"/>
    <property type="match status" value="1"/>
</dbReference>
<dbReference type="NCBIfam" id="NF001750">
    <property type="entry name" value="PRK00476.1"/>
    <property type="match status" value="1"/>
</dbReference>
<dbReference type="InterPro" id="IPR006195">
    <property type="entry name" value="aa-tRNA-synth_II"/>
</dbReference>
<dbReference type="PANTHER" id="PTHR22594">
    <property type="entry name" value="ASPARTYL/LYSYL-TRNA SYNTHETASE"/>
    <property type="match status" value="1"/>
</dbReference>
<dbReference type="PROSITE" id="PS50862">
    <property type="entry name" value="AA_TRNA_LIGASE_II"/>
    <property type="match status" value="1"/>
</dbReference>
<dbReference type="InterPro" id="IPR004524">
    <property type="entry name" value="Asp-tRNA-ligase_1"/>
</dbReference>
<dbReference type="InterPro" id="IPR047089">
    <property type="entry name" value="Asp-tRNA-ligase_1_N"/>
</dbReference>
<dbReference type="GO" id="GO:0004815">
    <property type="term" value="F:aspartate-tRNA ligase activity"/>
    <property type="evidence" value="ECO:0007669"/>
    <property type="project" value="TreeGrafter"/>
</dbReference>
<dbReference type="InterPro" id="IPR004364">
    <property type="entry name" value="Aa-tRNA-synt_II"/>
</dbReference>
<dbReference type="SUPFAM" id="SSF55261">
    <property type="entry name" value="GAD domain-like"/>
    <property type="match status" value="1"/>
</dbReference>
<dbReference type="GO" id="GO:0006422">
    <property type="term" value="P:aspartyl-tRNA aminoacylation"/>
    <property type="evidence" value="ECO:0007669"/>
    <property type="project" value="TreeGrafter"/>
</dbReference>
<dbReference type="Gene3D" id="2.40.50.140">
    <property type="entry name" value="Nucleic acid-binding proteins"/>
    <property type="match status" value="1"/>
</dbReference>
<dbReference type="Pfam" id="PF00152">
    <property type="entry name" value="tRNA-synt_2"/>
    <property type="match status" value="1"/>
</dbReference>
<protein>
    <submittedName>
        <fullName evidence="8">Aspartate--tRNA ligase, mitochondrial</fullName>
    </submittedName>
</protein>
<dbReference type="OrthoDB" id="439710at2759"/>
<dbReference type="Gene3D" id="3.30.1360.30">
    <property type="entry name" value="GAD-like domain"/>
    <property type="match status" value="1"/>
</dbReference>
<evidence type="ECO:0000256" key="5">
    <source>
        <dbReference type="ARBA" id="ARBA00022917"/>
    </source>
</evidence>
<dbReference type="InterPro" id="IPR004115">
    <property type="entry name" value="GAD-like_sf"/>
</dbReference>
<evidence type="ECO:0000313" key="8">
    <source>
        <dbReference type="EMBL" id="KOC69825.1"/>
    </source>
</evidence>
<organism evidence="8 9">
    <name type="scientific">Habropoda laboriosa</name>
    <dbReference type="NCBI Taxonomy" id="597456"/>
    <lineage>
        <taxon>Eukaryota</taxon>
        <taxon>Metazoa</taxon>
        <taxon>Ecdysozoa</taxon>
        <taxon>Arthropoda</taxon>
        <taxon>Hexapoda</taxon>
        <taxon>Insecta</taxon>
        <taxon>Pterygota</taxon>
        <taxon>Neoptera</taxon>
        <taxon>Endopterygota</taxon>
        <taxon>Hymenoptera</taxon>
        <taxon>Apocrita</taxon>
        <taxon>Aculeata</taxon>
        <taxon>Apoidea</taxon>
        <taxon>Anthophila</taxon>
        <taxon>Apidae</taxon>
        <taxon>Habropoda</taxon>
    </lineage>
</organism>
<dbReference type="InterPro" id="IPR004365">
    <property type="entry name" value="NA-bd_OB_tRNA"/>
</dbReference>
<feature type="domain" description="Aminoacyl-transfer RNA synthetases class-II family profile" evidence="7">
    <location>
        <begin position="166"/>
        <end position="559"/>
    </location>
</feature>
<reference evidence="8 9" key="1">
    <citation type="submission" date="2015-07" db="EMBL/GenBank/DDBJ databases">
        <title>The genome of Habropoda laboriosa.</title>
        <authorList>
            <person name="Pan H."/>
            <person name="Kapheim K."/>
        </authorList>
    </citation>
    <scope>NUCLEOTIDE SEQUENCE [LARGE SCALE GENOMIC DNA]</scope>
    <source>
        <strain evidence="8">0110345459</strain>
    </source>
</reference>
<keyword evidence="6" id="KW-0030">Aminoacyl-tRNA synthetase</keyword>
<evidence type="ECO:0000259" key="7">
    <source>
        <dbReference type="PROSITE" id="PS50862"/>
    </source>
</evidence>
<accession>A0A0L7RG52</accession>
<dbReference type="GO" id="GO:0005524">
    <property type="term" value="F:ATP binding"/>
    <property type="evidence" value="ECO:0007669"/>
    <property type="project" value="UniProtKB-KW"/>
</dbReference>
<evidence type="ECO:0000256" key="2">
    <source>
        <dbReference type="ARBA" id="ARBA00022598"/>
    </source>
</evidence>
<keyword evidence="5" id="KW-0648">Protein biosynthesis</keyword>
<dbReference type="EMBL" id="KQ414598">
    <property type="protein sequence ID" value="KOC69825.1"/>
    <property type="molecule type" value="Genomic_DNA"/>
</dbReference>
<dbReference type="PRINTS" id="PR01042">
    <property type="entry name" value="TRNASYNTHASP"/>
</dbReference>
<dbReference type="AlphaFoldDB" id="A0A0L7RG52"/>
<sequence length="586" mass="67608">MLIAHAHDLTVKKQILVKENEHPVNKFALRTHTCGELRVQDVGNNVQLYGWVEFLRHNRFLILRDSYGSTQLIIPVHREDLQNILDSLTLESVVSIKGIVLKRPDDQKNKQMKTGDIEIEVESLKVLNAAKSNLPIIIRKYNTAKESTQLKYRYISLRYPELQNNLRLRSQIIMKMREYLIKECDFVDIETPTLFKSTPEGAQEFIVPTRNPGQFYSLVQSPQQFKQLLMVGGFDRYFQVARCYRDEKSRYDRQPEFTQLDIEMSFVDCEGIINLIEDLLAYSWPEKLEKLITPFKRMKYDEVMALYGTDKPDLRIPQQFHNLTKLIDHSALEQNLRIKCDGNFEIYALVFSQKHSFFTKSAKNTISELQRNYFPSVKLIQSTISIKSSVIMNIIPENVQQALNLKEGDVLFLACGEKLSTQSLLGKVRLEFTNLLESKGQKIRTPGNELLWVTDFPLFSFDSTTNLLESMHHPFTQPHPDDMQYLTENPLKVKGLHYDLVMNGSEIAGGSIRIHDGKLQRQVLKMLNVDESHLMHLIDALESGAPPHGGIAIGLDRLMCLACNIENIKNVIAFQKILYHIRIIDQ</sequence>
<dbReference type="InterPro" id="IPR002312">
    <property type="entry name" value="Asp/Asn-tRNA-synth_IIb"/>
</dbReference>
<name>A0A0L7RG52_9HYME</name>
<keyword evidence="2 8" id="KW-0436">Ligase</keyword>
<dbReference type="NCBIfam" id="TIGR00459">
    <property type="entry name" value="aspS_bact"/>
    <property type="match status" value="1"/>
</dbReference>
<proteinExistence type="inferred from homology"/>
<dbReference type="HAMAP" id="MF_00044">
    <property type="entry name" value="Asp_tRNA_synth_type1"/>
    <property type="match status" value="1"/>
</dbReference>